<reference evidence="1 2" key="1">
    <citation type="submission" date="2020-04" db="EMBL/GenBank/DDBJ databases">
        <title>Usitatibacter rugosus gen. nov., sp. nov. and Usitatibacter palustris sp. nov., novel members of Usitatibacteraceae fam. nov. within the order Nitrosomonadales isolated from soil.</title>
        <authorList>
            <person name="Huber K.J."/>
            <person name="Neumann-Schaal M."/>
            <person name="Geppert A."/>
            <person name="Luckner M."/>
            <person name="Wanner G."/>
            <person name="Overmann J."/>
        </authorList>
    </citation>
    <scope>NUCLEOTIDE SEQUENCE [LARGE SCALE GENOMIC DNA]</scope>
    <source>
        <strain evidence="1 2">0125_3</strain>
    </source>
</reference>
<evidence type="ECO:0008006" key="3">
    <source>
        <dbReference type="Google" id="ProtNLM"/>
    </source>
</evidence>
<sequence length="304" mass="32242">MSPAENRALLTLALMAAFADGDKSEAERAEWKRIADSLDRQGLDAASVHREVLLKQVTLDQAVAALTTPESRRFAYEMAACVALADGLEVPAERAFLDELRMKLGLGDHPIPPPIPVAAVAAGAGAGAAAAAGYASTKSPAEMDGMILNYAILNGALELLPESLASMAIIPLQMKMVHRVGKAHGFELDRQQVVELLGVLGIGLGSQYVEQVGVKLVGRFLGGFLGGIAKQAVSSGMSFASTYALGHLAKRYYAGGRKLSTQTLRETYESILGEAKGLQSRYLPAIQEKARTLDVRQVLAEVGR</sequence>
<dbReference type="KEGG" id="uru:DSM104443_04255"/>
<keyword evidence="2" id="KW-1185">Reference proteome</keyword>
<name>A0A6M4H101_9PROT</name>
<organism evidence="1 2">
    <name type="scientific">Usitatibacter rugosus</name>
    <dbReference type="NCBI Taxonomy" id="2732067"/>
    <lineage>
        <taxon>Bacteria</taxon>
        <taxon>Pseudomonadati</taxon>
        <taxon>Pseudomonadota</taxon>
        <taxon>Betaproteobacteria</taxon>
        <taxon>Nitrosomonadales</taxon>
        <taxon>Usitatibacteraceae</taxon>
        <taxon>Usitatibacter</taxon>
    </lineage>
</organism>
<evidence type="ECO:0000313" key="2">
    <source>
        <dbReference type="Proteomes" id="UP000501534"/>
    </source>
</evidence>
<dbReference type="InterPro" id="IPR029024">
    <property type="entry name" value="TerB-like"/>
</dbReference>
<dbReference type="RefSeq" id="WP_171095993.1">
    <property type="nucleotide sequence ID" value="NZ_CP053069.1"/>
</dbReference>
<accession>A0A6M4H101</accession>
<proteinExistence type="predicted"/>
<protein>
    <recommendedName>
        <fullName evidence="3">Tellurite resistance protein TerB</fullName>
    </recommendedName>
</protein>
<dbReference type="Gene3D" id="1.10.3680.10">
    <property type="entry name" value="TerB-like"/>
    <property type="match status" value="1"/>
</dbReference>
<evidence type="ECO:0000313" key="1">
    <source>
        <dbReference type="EMBL" id="QJR13160.1"/>
    </source>
</evidence>
<dbReference type="EMBL" id="CP053069">
    <property type="protein sequence ID" value="QJR13160.1"/>
    <property type="molecule type" value="Genomic_DNA"/>
</dbReference>
<gene>
    <name evidence="1" type="ORF">DSM104443_04255</name>
</gene>
<dbReference type="Proteomes" id="UP000501534">
    <property type="component" value="Chromosome"/>
</dbReference>
<dbReference type="AlphaFoldDB" id="A0A6M4H101"/>
<dbReference type="SUPFAM" id="SSF158682">
    <property type="entry name" value="TerB-like"/>
    <property type="match status" value="1"/>
</dbReference>